<name>A0A1G6VL71_9ACTN</name>
<evidence type="ECO:0000256" key="12">
    <source>
        <dbReference type="SAM" id="Phobius"/>
    </source>
</evidence>
<evidence type="ECO:0000256" key="7">
    <source>
        <dbReference type="ARBA" id="ARBA00022989"/>
    </source>
</evidence>
<keyword evidence="10" id="KW-0675">Receptor</keyword>
<keyword evidence="3" id="KW-0600">Photoreceptor protein</keyword>
<keyword evidence="9 12" id="KW-0472">Membrane</keyword>
<feature type="transmembrane region" description="Helical" evidence="12">
    <location>
        <begin position="201"/>
        <end position="222"/>
    </location>
</feature>
<evidence type="ECO:0000256" key="1">
    <source>
        <dbReference type="ARBA" id="ARBA00004141"/>
    </source>
</evidence>
<dbReference type="STRING" id="1190417.SAMN05660690_4494"/>
<dbReference type="SMART" id="SM01021">
    <property type="entry name" value="Bac_rhodopsin"/>
    <property type="match status" value="1"/>
</dbReference>
<evidence type="ECO:0000313" key="14">
    <source>
        <dbReference type="Proteomes" id="UP000199416"/>
    </source>
</evidence>
<feature type="transmembrane region" description="Helical" evidence="12">
    <location>
        <begin position="105"/>
        <end position="125"/>
    </location>
</feature>
<feature type="transmembrane region" description="Helical" evidence="12">
    <location>
        <begin position="21"/>
        <end position="42"/>
    </location>
</feature>
<dbReference type="GO" id="GO:0016020">
    <property type="term" value="C:membrane"/>
    <property type="evidence" value="ECO:0007669"/>
    <property type="project" value="UniProtKB-SubCell"/>
</dbReference>
<dbReference type="GO" id="GO:0009881">
    <property type="term" value="F:photoreceptor activity"/>
    <property type="evidence" value="ECO:0007669"/>
    <property type="project" value="UniProtKB-KW"/>
</dbReference>
<evidence type="ECO:0000256" key="9">
    <source>
        <dbReference type="ARBA" id="ARBA00023136"/>
    </source>
</evidence>
<keyword evidence="5 12" id="KW-0812">Transmembrane</keyword>
<feature type="transmembrane region" description="Helical" evidence="12">
    <location>
        <begin position="228"/>
        <end position="251"/>
    </location>
</feature>
<feature type="transmembrane region" description="Helical" evidence="12">
    <location>
        <begin position="132"/>
        <end position="153"/>
    </location>
</feature>
<evidence type="ECO:0000256" key="6">
    <source>
        <dbReference type="ARBA" id="ARBA00022925"/>
    </source>
</evidence>
<protein>
    <submittedName>
        <fullName evidence="13">Bacteriorhodopsin</fullName>
    </submittedName>
</protein>
<evidence type="ECO:0000256" key="4">
    <source>
        <dbReference type="ARBA" id="ARBA00022606"/>
    </source>
</evidence>
<evidence type="ECO:0000256" key="10">
    <source>
        <dbReference type="ARBA" id="ARBA00023170"/>
    </source>
</evidence>
<dbReference type="GO" id="GO:0007602">
    <property type="term" value="P:phototransduction"/>
    <property type="evidence" value="ECO:0007669"/>
    <property type="project" value="UniProtKB-KW"/>
</dbReference>
<dbReference type="Gene3D" id="1.20.1070.10">
    <property type="entry name" value="Rhodopsin 7-helix transmembrane proteins"/>
    <property type="match status" value="1"/>
</dbReference>
<dbReference type="PANTHER" id="PTHR28286">
    <property type="match status" value="1"/>
</dbReference>
<evidence type="ECO:0000256" key="5">
    <source>
        <dbReference type="ARBA" id="ARBA00022692"/>
    </source>
</evidence>
<keyword evidence="8" id="KW-0157">Chromophore</keyword>
<keyword evidence="7 12" id="KW-1133">Transmembrane helix</keyword>
<dbReference type="SUPFAM" id="SSF81321">
    <property type="entry name" value="Family A G protein-coupled receptor-like"/>
    <property type="match status" value="1"/>
</dbReference>
<evidence type="ECO:0000256" key="11">
    <source>
        <dbReference type="SAM" id="MobiDB-lite"/>
    </source>
</evidence>
<dbReference type="PANTHER" id="PTHR28286:SF2">
    <property type="entry name" value="BACTERIORHODOPSIN _OPSIN, NOPA (EUROFUNG)"/>
    <property type="match status" value="1"/>
</dbReference>
<feature type="compositionally biased region" description="Basic and acidic residues" evidence="11">
    <location>
        <begin position="307"/>
        <end position="340"/>
    </location>
</feature>
<proteinExistence type="inferred from homology"/>
<dbReference type="InterPro" id="IPR001425">
    <property type="entry name" value="Arc/bac/fun_rhodopsins"/>
</dbReference>
<sequence>MDVVDTPTPELQTMPLGLYDLVTYSIVAAGFALLAYFLYSWTSREEVGVRYRPAVLAGLCIAAVATLSYLVLFIRWDSGFTLSGGVFVPEAESARATIYPRYVDWTVTVPLLTAELLAVCSLAGARARNLRFSTMAAAFLMILTGFLGSQVLAEGRDRTALVVWGLISTAFYAYLYVALIGAVRASLPSMSTEAGRSLRNAAIVLLGTFGVYPLVYAVPVFVDVTPAWLAGMQVAYSAADVLAKVGFGVLVHKVAKMRTAEDVAAGIDTHPESVWVSHVHHSEAVLPATQRERTRFVDNAVDPAPEFADHPRRPHEHHEVEHVRGLGAEDGRVPDADARRGATRAPSARA</sequence>
<dbReference type="RefSeq" id="WP_245692644.1">
    <property type="nucleotide sequence ID" value="NZ_FMZF01000009.1"/>
</dbReference>
<reference evidence="14" key="1">
    <citation type="submission" date="2016-10" db="EMBL/GenBank/DDBJ databases">
        <authorList>
            <person name="Varghese N."/>
            <person name="Submissions S."/>
        </authorList>
    </citation>
    <scope>NUCLEOTIDE SEQUENCE [LARGE SCALE GENOMIC DNA]</scope>
    <source>
        <strain evidence="14">DSM 45421</strain>
    </source>
</reference>
<comment type="similarity">
    <text evidence="2">Belongs to the archaeal/bacterial/fungal opsin family.</text>
</comment>
<evidence type="ECO:0000256" key="8">
    <source>
        <dbReference type="ARBA" id="ARBA00022991"/>
    </source>
</evidence>
<comment type="subcellular location">
    <subcellularLocation>
        <location evidence="1">Membrane</location>
        <topology evidence="1">Multi-pass membrane protein</topology>
    </subcellularLocation>
</comment>
<feature type="transmembrane region" description="Helical" evidence="12">
    <location>
        <begin position="54"/>
        <end position="74"/>
    </location>
</feature>
<dbReference type="Pfam" id="PF01036">
    <property type="entry name" value="Bac_rhodopsin"/>
    <property type="match status" value="1"/>
</dbReference>
<feature type="region of interest" description="Disordered" evidence="11">
    <location>
        <begin position="302"/>
        <end position="350"/>
    </location>
</feature>
<dbReference type="EMBL" id="FMZF01000009">
    <property type="protein sequence ID" value="SDD54308.1"/>
    <property type="molecule type" value="Genomic_DNA"/>
</dbReference>
<organism evidence="13 14">
    <name type="scientific">Geodermatophilus telluris</name>
    <dbReference type="NCBI Taxonomy" id="1190417"/>
    <lineage>
        <taxon>Bacteria</taxon>
        <taxon>Bacillati</taxon>
        <taxon>Actinomycetota</taxon>
        <taxon>Actinomycetes</taxon>
        <taxon>Geodermatophilales</taxon>
        <taxon>Geodermatophilaceae</taxon>
        <taxon>Geodermatophilus</taxon>
    </lineage>
</organism>
<feature type="transmembrane region" description="Helical" evidence="12">
    <location>
        <begin position="159"/>
        <end position="180"/>
    </location>
</feature>
<dbReference type="Proteomes" id="UP000199416">
    <property type="component" value="Unassembled WGS sequence"/>
</dbReference>
<evidence type="ECO:0000256" key="2">
    <source>
        <dbReference type="ARBA" id="ARBA00008130"/>
    </source>
</evidence>
<keyword evidence="4" id="KW-0716">Sensory transduction</keyword>
<keyword evidence="6" id="KW-0681">Retinal protein</keyword>
<dbReference type="PRINTS" id="PR00251">
    <property type="entry name" value="BACTRLOPSIN"/>
</dbReference>
<evidence type="ECO:0000256" key="3">
    <source>
        <dbReference type="ARBA" id="ARBA00022543"/>
    </source>
</evidence>
<keyword evidence="14" id="KW-1185">Reference proteome</keyword>
<accession>A0A1G6VL71</accession>
<evidence type="ECO:0000313" key="13">
    <source>
        <dbReference type="EMBL" id="SDD54308.1"/>
    </source>
</evidence>
<dbReference type="AlphaFoldDB" id="A0A1G6VL71"/>
<gene>
    <name evidence="13" type="ORF">SAMN05660690_4494</name>
</gene>